<feature type="compositionally biased region" description="Low complexity" evidence="6">
    <location>
        <begin position="381"/>
        <end position="437"/>
    </location>
</feature>
<dbReference type="Pfam" id="PF12836">
    <property type="entry name" value="HHH_3"/>
    <property type="match status" value="1"/>
</dbReference>
<dbReference type="GO" id="GO:0000160">
    <property type="term" value="P:phosphorelay signal transduction system"/>
    <property type="evidence" value="ECO:0007669"/>
    <property type="project" value="InterPro"/>
</dbReference>
<dbReference type="InterPro" id="IPR036388">
    <property type="entry name" value="WH-like_DNA-bd_sf"/>
</dbReference>
<dbReference type="SMART" id="SM01043">
    <property type="entry name" value="BTAD"/>
    <property type="match status" value="1"/>
</dbReference>
<accession>A0A285H4C8</accession>
<dbReference type="GO" id="GO:0003677">
    <property type="term" value="F:DNA binding"/>
    <property type="evidence" value="ECO:0007669"/>
    <property type="project" value="UniProtKB-UniRule"/>
</dbReference>
<feature type="transmembrane region" description="Helical" evidence="7">
    <location>
        <begin position="592"/>
        <end position="612"/>
    </location>
</feature>
<evidence type="ECO:0000313" key="10">
    <source>
        <dbReference type="Proteomes" id="UP000219612"/>
    </source>
</evidence>
<feature type="DNA-binding region" description="OmpR/PhoB-type" evidence="5">
    <location>
        <begin position="13"/>
        <end position="119"/>
    </location>
</feature>
<keyword evidence="4" id="KW-0804">Transcription</keyword>
<keyword evidence="7" id="KW-0812">Transmembrane</keyword>
<proteinExistence type="inferred from homology"/>
<evidence type="ECO:0000313" key="9">
    <source>
        <dbReference type="EMBL" id="SNY30558.1"/>
    </source>
</evidence>
<dbReference type="PANTHER" id="PTHR35807:SF1">
    <property type="entry name" value="TRANSCRIPTIONAL REGULATOR REDD"/>
    <property type="match status" value="1"/>
</dbReference>
<dbReference type="OrthoDB" id="4054020at2"/>
<dbReference type="SUPFAM" id="SSF46894">
    <property type="entry name" value="C-terminal effector domain of the bipartite response regulators"/>
    <property type="match status" value="1"/>
</dbReference>
<organism evidence="9 10">
    <name type="scientific">Paractinoplanes atraurantiacus</name>
    <dbReference type="NCBI Taxonomy" id="1036182"/>
    <lineage>
        <taxon>Bacteria</taxon>
        <taxon>Bacillati</taxon>
        <taxon>Actinomycetota</taxon>
        <taxon>Actinomycetes</taxon>
        <taxon>Micromonosporales</taxon>
        <taxon>Micromonosporaceae</taxon>
        <taxon>Paractinoplanes</taxon>
    </lineage>
</organism>
<comment type="similarity">
    <text evidence="1">Belongs to the AfsR/DnrI/RedD regulatory family.</text>
</comment>
<dbReference type="AlphaFoldDB" id="A0A285H4C8"/>
<evidence type="ECO:0000256" key="1">
    <source>
        <dbReference type="ARBA" id="ARBA00005820"/>
    </source>
</evidence>
<gene>
    <name evidence="9" type="ORF">SAMN05421748_103427</name>
</gene>
<dbReference type="InterPro" id="IPR011990">
    <property type="entry name" value="TPR-like_helical_dom_sf"/>
</dbReference>
<feature type="compositionally biased region" description="Low complexity" evidence="6">
    <location>
        <begin position="322"/>
        <end position="373"/>
    </location>
</feature>
<dbReference type="PANTHER" id="PTHR35807">
    <property type="entry name" value="TRANSCRIPTIONAL REGULATOR REDD-RELATED"/>
    <property type="match status" value="1"/>
</dbReference>
<dbReference type="SUPFAM" id="SSF81585">
    <property type="entry name" value="PsbU/PolX domain-like"/>
    <property type="match status" value="1"/>
</dbReference>
<protein>
    <submittedName>
        <fullName evidence="9">DNA-binding transcriptional activator of the SARP family</fullName>
    </submittedName>
</protein>
<dbReference type="Pfam" id="PF03704">
    <property type="entry name" value="BTAD"/>
    <property type="match status" value="1"/>
</dbReference>
<dbReference type="SUPFAM" id="SSF48452">
    <property type="entry name" value="TPR-like"/>
    <property type="match status" value="1"/>
</dbReference>
<keyword evidence="7" id="KW-1133">Transmembrane helix</keyword>
<dbReference type="InterPro" id="IPR005158">
    <property type="entry name" value="BTAD"/>
</dbReference>
<evidence type="ECO:0000259" key="8">
    <source>
        <dbReference type="PROSITE" id="PS51755"/>
    </source>
</evidence>
<dbReference type="Gene3D" id="1.10.10.10">
    <property type="entry name" value="Winged helix-like DNA-binding domain superfamily/Winged helix DNA-binding domain"/>
    <property type="match status" value="1"/>
</dbReference>
<feature type="transmembrane region" description="Helical" evidence="7">
    <location>
        <begin position="526"/>
        <end position="545"/>
    </location>
</feature>
<dbReference type="EMBL" id="OBDY01000003">
    <property type="protein sequence ID" value="SNY30558.1"/>
    <property type="molecule type" value="Genomic_DNA"/>
</dbReference>
<evidence type="ECO:0000256" key="7">
    <source>
        <dbReference type="SAM" id="Phobius"/>
    </source>
</evidence>
<evidence type="ECO:0000256" key="3">
    <source>
        <dbReference type="ARBA" id="ARBA00023125"/>
    </source>
</evidence>
<dbReference type="InterPro" id="IPR001867">
    <property type="entry name" value="OmpR/PhoB-type_DNA-bd"/>
</dbReference>
<dbReference type="Proteomes" id="UP000219612">
    <property type="component" value="Unassembled WGS sequence"/>
</dbReference>
<dbReference type="InterPro" id="IPR051677">
    <property type="entry name" value="AfsR-DnrI-RedD_regulator"/>
</dbReference>
<keyword evidence="10" id="KW-1185">Reference proteome</keyword>
<feature type="transmembrane region" description="Helical" evidence="7">
    <location>
        <begin position="557"/>
        <end position="577"/>
    </location>
</feature>
<dbReference type="SMART" id="SM00862">
    <property type="entry name" value="Trans_reg_C"/>
    <property type="match status" value="1"/>
</dbReference>
<evidence type="ECO:0000256" key="6">
    <source>
        <dbReference type="SAM" id="MobiDB-lite"/>
    </source>
</evidence>
<dbReference type="CDD" id="cd00383">
    <property type="entry name" value="trans_reg_C"/>
    <property type="match status" value="1"/>
</dbReference>
<dbReference type="Pfam" id="PF00486">
    <property type="entry name" value="Trans_reg_C"/>
    <property type="match status" value="1"/>
</dbReference>
<dbReference type="PROSITE" id="PS51755">
    <property type="entry name" value="OMPR_PHOB"/>
    <property type="match status" value="1"/>
</dbReference>
<keyword evidence="2" id="KW-0805">Transcription regulation</keyword>
<dbReference type="CDD" id="cd15831">
    <property type="entry name" value="BTAD"/>
    <property type="match status" value="1"/>
</dbReference>
<feature type="region of interest" description="Disordered" evidence="6">
    <location>
        <begin position="292"/>
        <end position="492"/>
    </location>
</feature>
<evidence type="ECO:0000256" key="2">
    <source>
        <dbReference type="ARBA" id="ARBA00023015"/>
    </source>
</evidence>
<dbReference type="Gene3D" id="1.10.150.320">
    <property type="entry name" value="Photosystem II 12 kDa extrinsic protein"/>
    <property type="match status" value="1"/>
</dbReference>
<dbReference type="Gene3D" id="1.25.40.10">
    <property type="entry name" value="Tetratricopeptide repeat domain"/>
    <property type="match status" value="1"/>
</dbReference>
<feature type="compositionally biased region" description="Low complexity" evidence="6">
    <location>
        <begin position="445"/>
        <end position="465"/>
    </location>
</feature>
<evidence type="ECO:0000256" key="4">
    <source>
        <dbReference type="ARBA" id="ARBA00023163"/>
    </source>
</evidence>
<dbReference type="GO" id="GO:0006355">
    <property type="term" value="P:regulation of DNA-templated transcription"/>
    <property type="evidence" value="ECO:0007669"/>
    <property type="project" value="InterPro"/>
</dbReference>
<keyword evidence="7" id="KW-0472">Membrane</keyword>
<evidence type="ECO:0000256" key="5">
    <source>
        <dbReference type="PROSITE-ProRule" id="PRU01091"/>
    </source>
</evidence>
<name>A0A285H4C8_9ACTN</name>
<reference evidence="10" key="1">
    <citation type="submission" date="2017-09" db="EMBL/GenBank/DDBJ databases">
        <authorList>
            <person name="Varghese N."/>
            <person name="Submissions S."/>
        </authorList>
    </citation>
    <scope>NUCLEOTIDE SEQUENCE [LARGE SCALE GENOMIC DNA]</scope>
    <source>
        <strain evidence="10">CGMCC 4.6857</strain>
    </source>
</reference>
<keyword evidence="3 5" id="KW-0238">DNA-binding</keyword>
<dbReference type="InterPro" id="IPR016032">
    <property type="entry name" value="Sig_transdc_resp-reg_C-effctor"/>
</dbReference>
<sequence length="716" mass="72315">MLLPAAVPLPKDVRAAQSGGAALRFEILGDVRVLREGTPVDLGPAKQRAVLAVLLLHAGRPVPTHQIVDAVWGDDPPENGANVVQKYVAGLRRVLDPSRAPRTPGELLALTGSGYVLRITGHSLDADEFLAALAASSALAPASPFGIAPSSGASTSATSPSGATFSGASPAAALRAALDLWRGEALAGLSGAVFEAARMRLTEAKATAWERWAELSQDRDPALIPELTRLIGEFPLREGLRAQLMVALYRNGRQAEALATFREARSYLLDEFGIEPGELLQETHRRILRGEPLTTDSPARPSAPAPAAPSLAGPATTGIPDGSGTPSTAAPASPGIPGAPGTPSTAGPATPGIPGAPGTPSTGAPATPGIPDAPGTPPTTAPTTPGIPGAPGTPSTAGPATPGIPGAPGSPSTAAPATPGIPGTSDIPSTAAPAAPGISGGPGAPSGLEPLAAGPPVAPWAAVSPWGPPQPGTVSGGPRVGVPDDRPPGTTPAAVAAHGPGAGPAFPAGVFPGGGGSVPPVPYLEVVFAAGLPLVTLSLGSWIYFAVAAARHRDRRLIVPAVIYFLAVVVAVIAMGVDPTPIEEPESLAENIGILTFLVTIFASSVHGAVVATHSAAKTRAWFLREQFRLFAALDPGRARHAGVGLPGVSRPYDDGGLIDINHVTVDDLVRHAKLSPSVAESIAAARPFRRPDELVQRGLLTAKAYRKLEPRLIAL</sequence>
<feature type="domain" description="OmpR/PhoB-type" evidence="8">
    <location>
        <begin position="13"/>
        <end position="119"/>
    </location>
</feature>